<reference evidence="1 2" key="1">
    <citation type="submission" date="2018-10" db="EMBL/GenBank/DDBJ databases">
        <title>Genomic Encyclopedia of Archaeal and Bacterial Type Strains, Phase II (KMG-II): from individual species to whole genera.</title>
        <authorList>
            <person name="Goeker M."/>
        </authorList>
    </citation>
    <scope>NUCLEOTIDE SEQUENCE [LARGE SCALE GENOMIC DNA]</scope>
    <source>
        <strain evidence="1 2">DSM 18602</strain>
    </source>
</reference>
<gene>
    <name evidence="1" type="ORF">BDD43_3510</name>
</gene>
<dbReference type="EMBL" id="RBKU01000001">
    <property type="protein sequence ID" value="RKR83305.1"/>
    <property type="molecule type" value="Genomic_DNA"/>
</dbReference>
<protein>
    <submittedName>
        <fullName evidence="1">Uncharacterized protein</fullName>
    </submittedName>
</protein>
<evidence type="ECO:0000313" key="1">
    <source>
        <dbReference type="EMBL" id="RKR83305.1"/>
    </source>
</evidence>
<keyword evidence="2" id="KW-1185">Reference proteome</keyword>
<evidence type="ECO:0000313" key="2">
    <source>
        <dbReference type="Proteomes" id="UP000268007"/>
    </source>
</evidence>
<comment type="caution">
    <text evidence="1">The sequence shown here is derived from an EMBL/GenBank/DDBJ whole genome shotgun (WGS) entry which is preliminary data.</text>
</comment>
<organism evidence="1 2">
    <name type="scientific">Mucilaginibacter gracilis</name>
    <dbReference type="NCBI Taxonomy" id="423350"/>
    <lineage>
        <taxon>Bacteria</taxon>
        <taxon>Pseudomonadati</taxon>
        <taxon>Bacteroidota</taxon>
        <taxon>Sphingobacteriia</taxon>
        <taxon>Sphingobacteriales</taxon>
        <taxon>Sphingobacteriaceae</taxon>
        <taxon>Mucilaginibacter</taxon>
    </lineage>
</organism>
<sequence>MKFSQLKSECMGKNCTGKRTANSAKNLNKKVKNCNMILKGLLHTASIYINRAFYQNSVRIMC</sequence>
<name>A0A495J2V2_9SPHI</name>
<dbReference type="Proteomes" id="UP000268007">
    <property type="component" value="Unassembled WGS sequence"/>
</dbReference>
<dbReference type="AlphaFoldDB" id="A0A495J2V2"/>
<accession>A0A495J2V2</accession>
<proteinExistence type="predicted"/>